<dbReference type="STRING" id="1122133.SAMN02745157_2852"/>
<accession>A0A1M5E0B1</accession>
<keyword evidence="5" id="KW-1015">Disulfide bond</keyword>
<name>A0A1M5E0B1_9HYPH</name>
<evidence type="ECO:0000256" key="2">
    <source>
        <dbReference type="ARBA" id="ARBA00005791"/>
    </source>
</evidence>
<dbReference type="Gene3D" id="3.40.30.10">
    <property type="entry name" value="Glutaredoxin"/>
    <property type="match status" value="1"/>
</dbReference>
<keyword evidence="4" id="KW-0560">Oxidoreductase</keyword>
<dbReference type="OrthoDB" id="9780147at2"/>
<feature type="chain" id="PRO_5012635278" evidence="7">
    <location>
        <begin position="23"/>
        <end position="209"/>
    </location>
</feature>
<sequence>MHRRNFLSLSTLFAASSLFSLAGAGLAHSERGDTNAILHDPDAPVGGNPRGDVTIVAFLDYNCPFCKKSAPDLDRIVREDGKIRLVYKDWPILAPSSVFGARAALAVKYQDRYEAAHHALMGIPGHGIAEDKMLTAIRAAGIDMERLNQDLTAHAAEIDALLRRNLAQADTLGLQGTPTYLVGPFMTSTLDYAGFRQVVADARAHAAKP</sequence>
<evidence type="ECO:0000313" key="10">
    <source>
        <dbReference type="Proteomes" id="UP000184485"/>
    </source>
</evidence>
<evidence type="ECO:0000256" key="7">
    <source>
        <dbReference type="SAM" id="SignalP"/>
    </source>
</evidence>
<evidence type="ECO:0000256" key="6">
    <source>
        <dbReference type="ARBA" id="ARBA00023284"/>
    </source>
</evidence>
<keyword evidence="9" id="KW-0413">Isomerase</keyword>
<comment type="similarity">
    <text evidence="2">Belongs to the thioredoxin family. DsbA subfamily.</text>
</comment>
<dbReference type="AlphaFoldDB" id="A0A1M5E0B1"/>
<dbReference type="RefSeq" id="WP_073053752.1">
    <property type="nucleotide sequence ID" value="NZ_FQUP01000002.1"/>
</dbReference>
<evidence type="ECO:0000256" key="5">
    <source>
        <dbReference type="ARBA" id="ARBA00023157"/>
    </source>
</evidence>
<dbReference type="PROSITE" id="PS51352">
    <property type="entry name" value="THIOREDOXIN_2"/>
    <property type="match status" value="1"/>
</dbReference>
<dbReference type="Pfam" id="PF13462">
    <property type="entry name" value="Thioredoxin_4"/>
    <property type="match status" value="1"/>
</dbReference>
<dbReference type="InterPro" id="IPR036249">
    <property type="entry name" value="Thioredoxin-like_sf"/>
</dbReference>
<keyword evidence="10" id="KW-1185">Reference proteome</keyword>
<dbReference type="PANTHER" id="PTHR13887:SF14">
    <property type="entry name" value="DISULFIDE BOND FORMATION PROTEIN D"/>
    <property type="match status" value="1"/>
</dbReference>
<keyword evidence="3 7" id="KW-0732">Signal</keyword>
<evidence type="ECO:0000256" key="3">
    <source>
        <dbReference type="ARBA" id="ARBA00022729"/>
    </source>
</evidence>
<evidence type="ECO:0000313" key="9">
    <source>
        <dbReference type="EMBL" id="SHF72620.1"/>
    </source>
</evidence>
<dbReference type="SUPFAM" id="SSF52833">
    <property type="entry name" value="Thioredoxin-like"/>
    <property type="match status" value="1"/>
</dbReference>
<reference evidence="9 10" key="1">
    <citation type="submission" date="2016-11" db="EMBL/GenBank/DDBJ databases">
        <authorList>
            <person name="Jaros S."/>
            <person name="Januszkiewicz K."/>
            <person name="Wedrychowicz H."/>
        </authorList>
    </citation>
    <scope>NUCLEOTIDE SEQUENCE [LARGE SCALE GENOMIC DNA]</scope>
    <source>
        <strain evidence="9 10">DSM 19436</strain>
    </source>
</reference>
<comment type="function">
    <text evidence="1">May be required for disulfide bond formation in some proteins.</text>
</comment>
<keyword evidence="6" id="KW-0676">Redox-active center</keyword>
<protein>
    <submittedName>
        <fullName evidence="9">Protein-disulfide isomerase</fullName>
    </submittedName>
</protein>
<evidence type="ECO:0000259" key="8">
    <source>
        <dbReference type="PROSITE" id="PS51352"/>
    </source>
</evidence>
<dbReference type="PANTHER" id="PTHR13887">
    <property type="entry name" value="GLUTATHIONE S-TRANSFERASE KAPPA"/>
    <property type="match status" value="1"/>
</dbReference>
<feature type="domain" description="Thioredoxin" evidence="8">
    <location>
        <begin position="7"/>
        <end position="204"/>
    </location>
</feature>
<proteinExistence type="inferred from homology"/>
<organism evidence="9 10">
    <name type="scientific">Kaistia soli DSM 19436</name>
    <dbReference type="NCBI Taxonomy" id="1122133"/>
    <lineage>
        <taxon>Bacteria</taxon>
        <taxon>Pseudomonadati</taxon>
        <taxon>Pseudomonadota</taxon>
        <taxon>Alphaproteobacteria</taxon>
        <taxon>Hyphomicrobiales</taxon>
        <taxon>Kaistiaceae</taxon>
        <taxon>Kaistia</taxon>
    </lineage>
</organism>
<gene>
    <name evidence="9" type="ORF">SAMN02745157_2852</name>
</gene>
<dbReference type="GO" id="GO:0016491">
    <property type="term" value="F:oxidoreductase activity"/>
    <property type="evidence" value="ECO:0007669"/>
    <property type="project" value="UniProtKB-KW"/>
</dbReference>
<dbReference type="CDD" id="cd03023">
    <property type="entry name" value="DsbA_Com1_like"/>
    <property type="match status" value="1"/>
</dbReference>
<feature type="signal peptide" evidence="7">
    <location>
        <begin position="1"/>
        <end position="22"/>
    </location>
</feature>
<dbReference type="EMBL" id="FQUP01000002">
    <property type="protein sequence ID" value="SHF72620.1"/>
    <property type="molecule type" value="Genomic_DNA"/>
</dbReference>
<dbReference type="GO" id="GO:0016853">
    <property type="term" value="F:isomerase activity"/>
    <property type="evidence" value="ECO:0007669"/>
    <property type="project" value="UniProtKB-KW"/>
</dbReference>
<evidence type="ECO:0000256" key="4">
    <source>
        <dbReference type="ARBA" id="ARBA00023002"/>
    </source>
</evidence>
<dbReference type="InterPro" id="IPR013766">
    <property type="entry name" value="Thioredoxin_domain"/>
</dbReference>
<dbReference type="Proteomes" id="UP000184485">
    <property type="component" value="Unassembled WGS sequence"/>
</dbReference>
<evidence type="ECO:0000256" key="1">
    <source>
        <dbReference type="ARBA" id="ARBA00003565"/>
    </source>
</evidence>
<dbReference type="InterPro" id="IPR012336">
    <property type="entry name" value="Thioredoxin-like_fold"/>
</dbReference>